<name>A0A392SEN4_9FABA</name>
<dbReference type="Proteomes" id="UP000265520">
    <property type="component" value="Unassembled WGS sequence"/>
</dbReference>
<keyword evidence="2" id="KW-1185">Reference proteome</keyword>
<dbReference type="AlphaFoldDB" id="A0A392SEN4"/>
<evidence type="ECO:0000313" key="1">
    <source>
        <dbReference type="EMBL" id="MCI46316.1"/>
    </source>
</evidence>
<reference evidence="1 2" key="1">
    <citation type="journal article" date="2018" name="Front. Plant Sci.">
        <title>Red Clover (Trifolium pratense) and Zigzag Clover (T. medium) - A Picture of Genomic Similarities and Differences.</title>
        <authorList>
            <person name="Dluhosova J."/>
            <person name="Istvanek J."/>
            <person name="Nedelnik J."/>
            <person name="Repkova J."/>
        </authorList>
    </citation>
    <scope>NUCLEOTIDE SEQUENCE [LARGE SCALE GENOMIC DNA]</scope>
    <source>
        <strain evidence="2">cv. 10/8</strain>
        <tissue evidence="1">Leaf</tissue>
    </source>
</reference>
<comment type="caution">
    <text evidence="1">The sequence shown here is derived from an EMBL/GenBank/DDBJ whole genome shotgun (WGS) entry which is preliminary data.</text>
</comment>
<dbReference type="EMBL" id="LXQA010355789">
    <property type="protein sequence ID" value="MCI46316.1"/>
    <property type="molecule type" value="Genomic_DNA"/>
</dbReference>
<accession>A0A392SEN4</accession>
<organism evidence="1 2">
    <name type="scientific">Trifolium medium</name>
    <dbReference type="NCBI Taxonomy" id="97028"/>
    <lineage>
        <taxon>Eukaryota</taxon>
        <taxon>Viridiplantae</taxon>
        <taxon>Streptophyta</taxon>
        <taxon>Embryophyta</taxon>
        <taxon>Tracheophyta</taxon>
        <taxon>Spermatophyta</taxon>
        <taxon>Magnoliopsida</taxon>
        <taxon>eudicotyledons</taxon>
        <taxon>Gunneridae</taxon>
        <taxon>Pentapetalae</taxon>
        <taxon>rosids</taxon>
        <taxon>fabids</taxon>
        <taxon>Fabales</taxon>
        <taxon>Fabaceae</taxon>
        <taxon>Papilionoideae</taxon>
        <taxon>50 kb inversion clade</taxon>
        <taxon>NPAAA clade</taxon>
        <taxon>Hologalegina</taxon>
        <taxon>IRL clade</taxon>
        <taxon>Trifolieae</taxon>
        <taxon>Trifolium</taxon>
    </lineage>
</organism>
<proteinExistence type="predicted"/>
<protein>
    <submittedName>
        <fullName evidence="1">Uncharacterized protein</fullName>
    </submittedName>
</protein>
<sequence>MDGEKKGESRFMVMDAKSSELEIVADGEVAKEGAIWFSWTVCE</sequence>
<evidence type="ECO:0000313" key="2">
    <source>
        <dbReference type="Proteomes" id="UP000265520"/>
    </source>
</evidence>